<evidence type="ECO:0000313" key="3">
    <source>
        <dbReference type="EMBL" id="KAF5771149.1"/>
    </source>
</evidence>
<organism evidence="3 4">
    <name type="scientific">Helianthus annuus</name>
    <name type="common">Common sunflower</name>
    <dbReference type="NCBI Taxonomy" id="4232"/>
    <lineage>
        <taxon>Eukaryota</taxon>
        <taxon>Viridiplantae</taxon>
        <taxon>Streptophyta</taxon>
        <taxon>Embryophyta</taxon>
        <taxon>Tracheophyta</taxon>
        <taxon>Spermatophyta</taxon>
        <taxon>Magnoliopsida</taxon>
        <taxon>eudicotyledons</taxon>
        <taxon>Gunneridae</taxon>
        <taxon>Pentapetalae</taxon>
        <taxon>asterids</taxon>
        <taxon>campanulids</taxon>
        <taxon>Asterales</taxon>
        <taxon>Asteraceae</taxon>
        <taxon>Asteroideae</taxon>
        <taxon>Heliantheae alliance</taxon>
        <taxon>Heliantheae</taxon>
        <taxon>Helianthus</taxon>
    </lineage>
</organism>
<dbReference type="SMART" id="SM00501">
    <property type="entry name" value="BRIGHT"/>
    <property type="match status" value="1"/>
</dbReference>
<evidence type="ECO:0000256" key="1">
    <source>
        <dbReference type="SAM" id="MobiDB-lite"/>
    </source>
</evidence>
<dbReference type="Gramene" id="mRNA:HanXRQr2_Chr14g0667351">
    <property type="protein sequence ID" value="CDS:HanXRQr2_Chr14g0667351.1"/>
    <property type="gene ID" value="HanXRQr2_Chr14g0667351"/>
</dbReference>
<dbReference type="CDD" id="cd16100">
    <property type="entry name" value="ARID"/>
    <property type="match status" value="1"/>
</dbReference>
<protein>
    <submittedName>
        <fullName evidence="3">Transcription factor interactor and regulator CCHC(Zn) family</fullName>
    </submittedName>
</protein>
<dbReference type="PANTHER" id="PTHR46410">
    <property type="entry name" value="AT-RICH INTERACTIVE DOMAIN-CONTAINING PROTEIN 2"/>
    <property type="match status" value="1"/>
</dbReference>
<dbReference type="SUPFAM" id="SSF46774">
    <property type="entry name" value="ARID-like"/>
    <property type="match status" value="1"/>
</dbReference>
<dbReference type="PROSITE" id="PS51011">
    <property type="entry name" value="ARID"/>
    <property type="match status" value="1"/>
</dbReference>
<dbReference type="PANTHER" id="PTHR46410:SF26">
    <property type="entry name" value="BULB-TYPE LECTIN DOMAIN-CONTAINING PROTEIN-RELATED"/>
    <property type="match status" value="1"/>
</dbReference>
<feature type="compositionally biased region" description="Basic and acidic residues" evidence="1">
    <location>
        <begin position="475"/>
        <end position="496"/>
    </location>
</feature>
<reference evidence="3" key="2">
    <citation type="submission" date="2020-06" db="EMBL/GenBank/DDBJ databases">
        <title>Helianthus annuus Genome sequencing and assembly Release 2.</title>
        <authorList>
            <person name="Gouzy J."/>
            <person name="Langlade N."/>
            <person name="Munos S."/>
        </authorList>
    </citation>
    <scope>NUCLEOTIDE SEQUENCE</scope>
    <source>
        <tissue evidence="3">Leaves</tissue>
    </source>
</reference>
<dbReference type="AlphaFoldDB" id="A0A9K3EDP6"/>
<proteinExistence type="predicted"/>
<feature type="domain" description="ARID" evidence="2">
    <location>
        <begin position="358"/>
        <end position="453"/>
    </location>
</feature>
<dbReference type="Pfam" id="PF01388">
    <property type="entry name" value="ARID"/>
    <property type="match status" value="1"/>
</dbReference>
<dbReference type="Gene3D" id="1.10.150.60">
    <property type="entry name" value="ARID DNA-binding domain"/>
    <property type="match status" value="1"/>
</dbReference>
<dbReference type="InterPro" id="IPR054722">
    <property type="entry name" value="PolX-like_BBD"/>
</dbReference>
<sequence>MYIYGITGNPFRNQDIFPPIQKVSILYSLSFILSYSTHLLIMPASYVFNSAANPNTYANDTDVSGLQQSGIRATSRIPVEIRTSSSTLPCQHCEDEQLEGVKHKRKVKLCFYCHRPGHLIYSCKSKENDEATQLVNQAINAGIQTQRMDAGDRGEMIVTGTDAGQWNDIWYVSYSFSHHYAGNINVFKRIKHLIGVDTKTGENDFLFIRGIGNVDIKSNNETVRIQSVLYTPELNRNVLSMNQLTLQGFTVKKSGDTCRIFPMFCPPVLNTFSDVTGMTKEEEMGVKERQKVLNLNDMNEKYKQDYLNSYFEDLNVSKEQEFDWSRMIIRALEFKEFSDCQALLDMIDDRDFVFKYKHDLEVKFETMVGWFLKEKMEITTRMIPPQLDDGRKINLLDLYVMVEKDGGYQSVTLDNLWPAIAKDLGFEYQDGDFIRIIYAMYLDVLVFYYKFKSVQKKAQDKEMLEQEGTPMAVNERTRRSKSAEAESSRKNEETEHYALLTRNSPDGSWILHKKRRRFNFSEARKAIDEADKSVMMQR</sequence>
<reference evidence="3" key="1">
    <citation type="journal article" date="2017" name="Nature">
        <title>The sunflower genome provides insights into oil metabolism, flowering and Asterid evolution.</title>
        <authorList>
            <person name="Badouin H."/>
            <person name="Gouzy J."/>
            <person name="Grassa C.J."/>
            <person name="Murat F."/>
            <person name="Staton S.E."/>
            <person name="Cottret L."/>
            <person name="Lelandais-Briere C."/>
            <person name="Owens G.L."/>
            <person name="Carrere S."/>
            <person name="Mayjonade B."/>
            <person name="Legrand L."/>
            <person name="Gill N."/>
            <person name="Kane N.C."/>
            <person name="Bowers J.E."/>
            <person name="Hubner S."/>
            <person name="Bellec A."/>
            <person name="Berard A."/>
            <person name="Berges H."/>
            <person name="Blanchet N."/>
            <person name="Boniface M.C."/>
            <person name="Brunel D."/>
            <person name="Catrice O."/>
            <person name="Chaidir N."/>
            <person name="Claudel C."/>
            <person name="Donnadieu C."/>
            <person name="Faraut T."/>
            <person name="Fievet G."/>
            <person name="Helmstetter N."/>
            <person name="King M."/>
            <person name="Knapp S.J."/>
            <person name="Lai Z."/>
            <person name="Le Paslier M.C."/>
            <person name="Lippi Y."/>
            <person name="Lorenzon L."/>
            <person name="Mandel J.R."/>
            <person name="Marage G."/>
            <person name="Marchand G."/>
            <person name="Marquand E."/>
            <person name="Bret-Mestries E."/>
            <person name="Morien E."/>
            <person name="Nambeesan S."/>
            <person name="Nguyen T."/>
            <person name="Pegot-Espagnet P."/>
            <person name="Pouilly N."/>
            <person name="Raftis F."/>
            <person name="Sallet E."/>
            <person name="Schiex T."/>
            <person name="Thomas J."/>
            <person name="Vandecasteele C."/>
            <person name="Vares D."/>
            <person name="Vear F."/>
            <person name="Vautrin S."/>
            <person name="Crespi M."/>
            <person name="Mangin B."/>
            <person name="Burke J.M."/>
            <person name="Salse J."/>
            <person name="Munos S."/>
            <person name="Vincourt P."/>
            <person name="Rieseberg L.H."/>
            <person name="Langlade N.B."/>
        </authorList>
    </citation>
    <scope>NUCLEOTIDE SEQUENCE</scope>
    <source>
        <tissue evidence="3">Leaves</tissue>
    </source>
</reference>
<comment type="caution">
    <text evidence="3">The sequence shown here is derived from an EMBL/GenBank/DDBJ whole genome shotgun (WGS) entry which is preliminary data.</text>
</comment>
<dbReference type="InterPro" id="IPR036431">
    <property type="entry name" value="ARID_dom_sf"/>
</dbReference>
<feature type="region of interest" description="Disordered" evidence="1">
    <location>
        <begin position="462"/>
        <end position="498"/>
    </location>
</feature>
<dbReference type="Pfam" id="PF22936">
    <property type="entry name" value="Pol_BBD"/>
    <property type="match status" value="1"/>
</dbReference>
<evidence type="ECO:0000259" key="2">
    <source>
        <dbReference type="PROSITE" id="PS51011"/>
    </source>
</evidence>
<name>A0A9K3EDP6_HELAN</name>
<dbReference type="GO" id="GO:0003677">
    <property type="term" value="F:DNA binding"/>
    <property type="evidence" value="ECO:0007669"/>
    <property type="project" value="InterPro"/>
</dbReference>
<gene>
    <name evidence="3" type="ORF">HanXRQr2_Chr14g0667351</name>
</gene>
<dbReference type="EMBL" id="MNCJ02000329">
    <property type="protein sequence ID" value="KAF5771149.1"/>
    <property type="molecule type" value="Genomic_DNA"/>
</dbReference>
<dbReference type="Proteomes" id="UP000215914">
    <property type="component" value="Unassembled WGS sequence"/>
</dbReference>
<dbReference type="InterPro" id="IPR001606">
    <property type="entry name" value="ARID_dom"/>
</dbReference>
<evidence type="ECO:0000313" key="4">
    <source>
        <dbReference type="Proteomes" id="UP000215914"/>
    </source>
</evidence>
<accession>A0A9K3EDP6</accession>
<keyword evidence="4" id="KW-1185">Reference proteome</keyword>